<dbReference type="InterPro" id="IPR013216">
    <property type="entry name" value="Methyltransf_11"/>
</dbReference>
<dbReference type="EMBL" id="CP014226">
    <property type="protein sequence ID" value="AMD01068.1"/>
    <property type="molecule type" value="Genomic_DNA"/>
</dbReference>
<keyword evidence="2" id="KW-0489">Methyltransferase</keyword>
<dbReference type="PANTHER" id="PTHR43591">
    <property type="entry name" value="METHYLTRANSFERASE"/>
    <property type="match status" value="1"/>
</dbReference>
<dbReference type="SUPFAM" id="SSF53335">
    <property type="entry name" value="S-adenosyl-L-methionine-dependent methyltransferases"/>
    <property type="match status" value="1"/>
</dbReference>
<feature type="domain" description="Methyltransferase type 11" evidence="1">
    <location>
        <begin position="50"/>
        <end position="144"/>
    </location>
</feature>
<name>A0A0X8HEA8_9GAMM</name>
<gene>
    <name evidence="2" type="primary">rebM_2</name>
    <name evidence="2" type="ORF">LOKO_02001</name>
</gene>
<evidence type="ECO:0000313" key="3">
    <source>
        <dbReference type="Proteomes" id="UP000063387"/>
    </source>
</evidence>
<dbReference type="PANTHER" id="PTHR43591:SF24">
    <property type="entry name" value="2-METHOXY-6-POLYPRENYL-1,4-BENZOQUINOL METHYLASE, MITOCHONDRIAL"/>
    <property type="match status" value="1"/>
</dbReference>
<dbReference type="STRING" id="507626.LOKO_02001"/>
<dbReference type="OrthoDB" id="9795634at2"/>
<dbReference type="Proteomes" id="UP000063387">
    <property type="component" value="Chromosome"/>
</dbReference>
<accession>A0A0X8HEA8</accession>
<protein>
    <submittedName>
        <fullName evidence="2">Demethylrebeccamycin-D-glucose O-methyltransferase</fullName>
        <ecNumber evidence="2">2.1.1.164</ecNumber>
    </submittedName>
</protein>
<organism evidence="2 3">
    <name type="scientific">Halomonas chromatireducens</name>
    <dbReference type="NCBI Taxonomy" id="507626"/>
    <lineage>
        <taxon>Bacteria</taxon>
        <taxon>Pseudomonadati</taxon>
        <taxon>Pseudomonadota</taxon>
        <taxon>Gammaproteobacteria</taxon>
        <taxon>Oceanospirillales</taxon>
        <taxon>Halomonadaceae</taxon>
        <taxon>Halomonas</taxon>
    </lineage>
</organism>
<keyword evidence="2" id="KW-0808">Transferase</keyword>
<reference evidence="2 3" key="2">
    <citation type="submission" date="2016-02" db="EMBL/GenBank/DDBJ databases">
        <authorList>
            <person name="Wen L."/>
            <person name="He K."/>
            <person name="Yang H."/>
        </authorList>
    </citation>
    <scope>NUCLEOTIDE SEQUENCE [LARGE SCALE GENOMIC DNA]</scope>
    <source>
        <strain evidence="2 3">AGD 8-3</strain>
    </source>
</reference>
<dbReference type="PATRIC" id="fig|507626.3.peg.1996"/>
<dbReference type="CDD" id="cd02440">
    <property type="entry name" value="AdoMet_MTases"/>
    <property type="match status" value="1"/>
</dbReference>
<dbReference type="InterPro" id="IPR029063">
    <property type="entry name" value="SAM-dependent_MTases_sf"/>
</dbReference>
<dbReference type="GO" id="GO:0032259">
    <property type="term" value="P:methylation"/>
    <property type="evidence" value="ECO:0007669"/>
    <property type="project" value="UniProtKB-KW"/>
</dbReference>
<dbReference type="GO" id="GO:0102082">
    <property type="term" value="F:demethylrebeccamycin--D-glucose O-methyltransferase activity"/>
    <property type="evidence" value="ECO:0007669"/>
    <property type="project" value="UniProtKB-EC"/>
</dbReference>
<proteinExistence type="predicted"/>
<keyword evidence="3" id="KW-1185">Reference proteome</keyword>
<evidence type="ECO:0000259" key="1">
    <source>
        <dbReference type="Pfam" id="PF08241"/>
    </source>
</evidence>
<dbReference type="EC" id="2.1.1.164" evidence="2"/>
<dbReference type="Pfam" id="PF08241">
    <property type="entry name" value="Methyltransf_11"/>
    <property type="match status" value="1"/>
</dbReference>
<reference evidence="2 3" key="1">
    <citation type="journal article" date="2016" name="Genome Announc.">
        <title>Draft Genome Sequence of 'Halomonas chromatireducens' Strain AGD 8-3, a Haloalkaliphilic Chromate- and Selenite-Reducing Gammaproteobacterium.</title>
        <authorList>
            <person name="Sharko F.S."/>
            <person name="Shapovalova A.A."/>
            <person name="Tsygankova S.V."/>
            <person name="Komova A.V."/>
            <person name="Boulygina E.S."/>
            <person name="Teslyuk A.B."/>
            <person name="Gotovtsev P.M."/>
            <person name="Namsaraev Z.B."/>
            <person name="Khijniak T.V."/>
            <person name="Nedoluzhko A.V."/>
            <person name="Vasilov R.G."/>
        </authorList>
    </citation>
    <scope>NUCLEOTIDE SEQUENCE [LARGE SCALE GENOMIC DNA]</scope>
    <source>
        <strain evidence="2 3">AGD 8-3</strain>
    </source>
</reference>
<sequence>MGTTSDIQTIKDGMRKTWMAGDFGEVAKFIQHHADDFISSLHITPEKRLLDVACGTGNLAIPAARAGASVTGIDIADNLIEQARTRARAESLDIHFEVGDAESLAQPDAAFDFVVSMYGAMFAPRPERAAAEMVRVCRPGGTIAMANWMPDTFIGDMFKIVGRHVPPPAGLPSPALWGDPDTVRQRLNEGFSDLSTSPVTVIFEYPFAVPEVVEFHRMFFGPIERAWAKLEEDGRQALRRDLETHWDRHNEATDGSTRVKAQYLKVVAIRAAA</sequence>
<dbReference type="GO" id="GO:0008757">
    <property type="term" value="F:S-adenosylmethionine-dependent methyltransferase activity"/>
    <property type="evidence" value="ECO:0007669"/>
    <property type="project" value="InterPro"/>
</dbReference>
<dbReference type="KEGG" id="hco:LOKO_02001"/>
<evidence type="ECO:0000313" key="2">
    <source>
        <dbReference type="EMBL" id="AMD01068.1"/>
    </source>
</evidence>
<dbReference type="AlphaFoldDB" id="A0A0X8HEA8"/>
<dbReference type="Gene3D" id="3.40.50.150">
    <property type="entry name" value="Vaccinia Virus protein VP39"/>
    <property type="match status" value="1"/>
</dbReference>